<dbReference type="GO" id="GO:0005789">
    <property type="term" value="C:endoplasmic reticulum membrane"/>
    <property type="evidence" value="ECO:0007669"/>
    <property type="project" value="TreeGrafter"/>
</dbReference>
<keyword evidence="9" id="KW-0732">Signal</keyword>
<comment type="similarity">
    <text evidence="6">Belongs to the DNAJC25 family.</text>
</comment>
<evidence type="ECO:0000256" key="6">
    <source>
        <dbReference type="ARBA" id="ARBA00024193"/>
    </source>
</evidence>
<proteinExistence type="inferred from homology"/>
<comment type="caution">
    <text evidence="11">The sequence shown here is derived from an EMBL/GenBank/DDBJ whole genome shotgun (WGS) entry which is preliminary data.</text>
</comment>
<reference evidence="12" key="1">
    <citation type="submission" date="2024-04" db="EMBL/GenBank/DDBJ databases">
        <title>Salinicola lusitanus LLJ914,a marine bacterium isolated from the Okinawa Trough.</title>
        <authorList>
            <person name="Li J."/>
        </authorList>
    </citation>
    <scope>NUCLEOTIDE SEQUENCE [LARGE SCALE GENOMIC DNA]</scope>
</reference>
<comment type="subcellular location">
    <subcellularLocation>
        <location evidence="1">Membrane</location>
        <topology evidence="1">Multi-pass membrane protein</topology>
    </subcellularLocation>
</comment>
<keyword evidence="8" id="KW-0175">Coiled coil</keyword>
<dbReference type="PANTHER" id="PTHR44176">
    <property type="entry name" value="DNAJ HOMOLOG SUBFAMILY C MEMBER 25"/>
    <property type="match status" value="1"/>
</dbReference>
<keyword evidence="12" id="KW-1185">Reference proteome</keyword>
<evidence type="ECO:0000256" key="7">
    <source>
        <dbReference type="ARBA" id="ARBA00024246"/>
    </source>
</evidence>
<feature type="domain" description="J" evidence="10">
    <location>
        <begin position="41"/>
        <end position="112"/>
    </location>
</feature>
<dbReference type="PRINTS" id="PR00625">
    <property type="entry name" value="JDOMAIN"/>
</dbReference>
<keyword evidence="2" id="KW-0812">Transmembrane</keyword>
<dbReference type="Proteomes" id="UP001460270">
    <property type="component" value="Unassembled WGS sequence"/>
</dbReference>
<evidence type="ECO:0000256" key="8">
    <source>
        <dbReference type="SAM" id="Coils"/>
    </source>
</evidence>
<gene>
    <name evidence="11" type="ORF">WMY93_020996</name>
</gene>
<evidence type="ECO:0000313" key="12">
    <source>
        <dbReference type="Proteomes" id="UP001460270"/>
    </source>
</evidence>
<feature type="signal peptide" evidence="9">
    <location>
        <begin position="1"/>
        <end position="30"/>
    </location>
</feature>
<evidence type="ECO:0000256" key="3">
    <source>
        <dbReference type="ARBA" id="ARBA00022989"/>
    </source>
</evidence>
<evidence type="ECO:0000256" key="5">
    <source>
        <dbReference type="ARBA" id="ARBA00023186"/>
    </source>
</evidence>
<keyword evidence="5" id="KW-0143">Chaperone</keyword>
<feature type="coiled-coil region" evidence="8">
    <location>
        <begin position="188"/>
        <end position="215"/>
    </location>
</feature>
<evidence type="ECO:0000313" key="11">
    <source>
        <dbReference type="EMBL" id="KAK7895671.1"/>
    </source>
</evidence>
<evidence type="ECO:0000259" key="10">
    <source>
        <dbReference type="PROSITE" id="PS50076"/>
    </source>
</evidence>
<dbReference type="EMBL" id="JBBPFD010000015">
    <property type="protein sequence ID" value="KAK7895671.1"/>
    <property type="molecule type" value="Genomic_DNA"/>
</dbReference>
<organism evidence="11 12">
    <name type="scientific">Mugilogobius chulae</name>
    <name type="common">yellowstripe goby</name>
    <dbReference type="NCBI Taxonomy" id="88201"/>
    <lineage>
        <taxon>Eukaryota</taxon>
        <taxon>Metazoa</taxon>
        <taxon>Chordata</taxon>
        <taxon>Craniata</taxon>
        <taxon>Vertebrata</taxon>
        <taxon>Euteleostomi</taxon>
        <taxon>Actinopterygii</taxon>
        <taxon>Neopterygii</taxon>
        <taxon>Teleostei</taxon>
        <taxon>Neoteleostei</taxon>
        <taxon>Acanthomorphata</taxon>
        <taxon>Gobiaria</taxon>
        <taxon>Gobiiformes</taxon>
        <taxon>Gobioidei</taxon>
        <taxon>Gobiidae</taxon>
        <taxon>Gobionellinae</taxon>
        <taxon>Mugilogobius</taxon>
    </lineage>
</organism>
<dbReference type="SMART" id="SM00271">
    <property type="entry name" value="DnaJ"/>
    <property type="match status" value="1"/>
</dbReference>
<evidence type="ECO:0000256" key="9">
    <source>
        <dbReference type="SAM" id="SignalP"/>
    </source>
</evidence>
<dbReference type="Gene3D" id="1.10.287.110">
    <property type="entry name" value="DnaJ domain"/>
    <property type="match status" value="1"/>
</dbReference>
<dbReference type="Pfam" id="PF00226">
    <property type="entry name" value="DnaJ"/>
    <property type="match status" value="1"/>
</dbReference>
<evidence type="ECO:0000256" key="2">
    <source>
        <dbReference type="ARBA" id="ARBA00022692"/>
    </source>
</evidence>
<dbReference type="PANTHER" id="PTHR44176:SF1">
    <property type="entry name" value="DNAJ HOMOLOG SUBFAMILY C MEMBER 25"/>
    <property type="match status" value="1"/>
</dbReference>
<accession>A0AAW0NDQ2</accession>
<protein>
    <recommendedName>
        <fullName evidence="7">DnaJ homolog subfamily C member 25</fullName>
    </recommendedName>
</protein>
<dbReference type="FunFam" id="1.10.287.110:FF:000036">
    <property type="entry name" value="dnaJ homolog subfamily C member 25"/>
    <property type="match status" value="1"/>
</dbReference>
<dbReference type="CDD" id="cd06257">
    <property type="entry name" value="DnaJ"/>
    <property type="match status" value="1"/>
</dbReference>
<dbReference type="SUPFAM" id="SSF46565">
    <property type="entry name" value="Chaperone J-domain"/>
    <property type="match status" value="1"/>
</dbReference>
<name>A0AAW0NDQ2_9GOBI</name>
<keyword evidence="3" id="KW-1133">Transmembrane helix</keyword>
<evidence type="ECO:0000256" key="1">
    <source>
        <dbReference type="ARBA" id="ARBA00004141"/>
    </source>
</evidence>
<dbReference type="PROSITE" id="PS50076">
    <property type="entry name" value="DNAJ_2"/>
    <property type="match status" value="1"/>
</dbReference>
<dbReference type="AlphaFoldDB" id="A0AAW0NDQ2"/>
<dbReference type="GO" id="GO:0006457">
    <property type="term" value="P:protein folding"/>
    <property type="evidence" value="ECO:0007669"/>
    <property type="project" value="InterPro"/>
</dbReference>
<feature type="chain" id="PRO_5043452170" description="DnaJ homolog subfamily C member 25" evidence="9">
    <location>
        <begin position="31"/>
        <end position="348"/>
    </location>
</feature>
<keyword evidence="4" id="KW-0472">Membrane</keyword>
<dbReference type="InterPro" id="IPR001623">
    <property type="entry name" value="DnaJ_domain"/>
</dbReference>
<dbReference type="InterPro" id="IPR044632">
    <property type="entry name" value="DNAJC25-like"/>
</dbReference>
<sequence length="348" mass="41352">MAAPVRLALTGRLLAVLVPLCLVSVRSVDGLVDGLYCGTEVCYDVLGVTRDAAKAEIARAYRQLARRFHPDRYRAEPGQDSAEEAHQRFLQIATAYETLKDEDSRRDYDYMLDHPEEYYQHYYAYYRRRLAPKVDVRLVILVTICAISMFQYYSWHSSYNEAINYLVTVPKYRLQAAEIARQQGLLSRAKERGKNRKSKEEIREQEEEVIRHIIKTKIDIKGSYQKPSVWDILLCQILLAPLSLARYVAWYVSWVYRFRLCGQEYGQEEKLYLIRKNMRMSQSQFDTLEDSTIEDFLQRELWIPDNYQVYRHEQEEEMKVRMATDPRMKRYRRWMRNEGPGRLTFADD</sequence>
<evidence type="ECO:0000256" key="4">
    <source>
        <dbReference type="ARBA" id="ARBA00023136"/>
    </source>
</evidence>
<dbReference type="InterPro" id="IPR036869">
    <property type="entry name" value="J_dom_sf"/>
</dbReference>